<evidence type="ECO:0000313" key="6">
    <source>
        <dbReference type="EMBL" id="KWT69981.1"/>
    </source>
</evidence>
<reference evidence="6 7" key="1">
    <citation type="submission" date="2015-10" db="EMBL/GenBank/DDBJ databases">
        <title>Transcriptomic analysis of a linuron degrading triple-species bacterial consortium.</title>
        <authorList>
            <person name="Albers P."/>
        </authorList>
    </citation>
    <scope>NUCLEOTIDE SEQUENCE [LARGE SCALE GENOMIC DNA]</scope>
    <source>
        <strain evidence="6 7">WDL6</strain>
    </source>
</reference>
<dbReference type="Gene3D" id="3.40.30.10">
    <property type="entry name" value="Glutaredoxin"/>
    <property type="match status" value="1"/>
</dbReference>
<dbReference type="InterPro" id="IPR013766">
    <property type="entry name" value="Thioredoxin_domain"/>
</dbReference>
<evidence type="ECO:0000313" key="7">
    <source>
        <dbReference type="Proteomes" id="UP000059074"/>
    </source>
</evidence>
<evidence type="ECO:0000256" key="2">
    <source>
        <dbReference type="ARBA" id="ARBA00023002"/>
    </source>
</evidence>
<name>A0A109BJI7_HYPSL</name>
<organism evidence="6 7">
    <name type="scientific">Hyphomicrobium sulfonivorans</name>
    <dbReference type="NCBI Taxonomy" id="121290"/>
    <lineage>
        <taxon>Bacteria</taxon>
        <taxon>Pseudomonadati</taxon>
        <taxon>Pseudomonadota</taxon>
        <taxon>Alphaproteobacteria</taxon>
        <taxon>Hyphomicrobiales</taxon>
        <taxon>Hyphomicrobiaceae</taxon>
        <taxon>Hyphomicrobium</taxon>
    </lineage>
</organism>
<keyword evidence="7" id="KW-1185">Reference proteome</keyword>
<dbReference type="Pfam" id="PF18312">
    <property type="entry name" value="ScsC_N"/>
    <property type="match status" value="1"/>
</dbReference>
<dbReference type="Pfam" id="PF01323">
    <property type="entry name" value="DSBA"/>
    <property type="match status" value="1"/>
</dbReference>
<evidence type="ECO:0000259" key="5">
    <source>
        <dbReference type="PROSITE" id="PS51352"/>
    </source>
</evidence>
<dbReference type="CDD" id="cd03023">
    <property type="entry name" value="DsbA_Com1_like"/>
    <property type="match status" value="1"/>
</dbReference>
<dbReference type="EMBL" id="LMTR01000040">
    <property type="protein sequence ID" value="KWT69981.1"/>
    <property type="molecule type" value="Genomic_DNA"/>
</dbReference>
<dbReference type="PROSITE" id="PS00194">
    <property type="entry name" value="THIOREDOXIN_1"/>
    <property type="match status" value="1"/>
</dbReference>
<dbReference type="InterPro" id="IPR017937">
    <property type="entry name" value="Thioredoxin_CS"/>
</dbReference>
<sequence>MSNPRPPLLRVLADRPAAWLAIPAVAALAGLVLLGQSLVSSPAANAQADAPAAAASGSFSAQQRSDIEAIVKNYLVTHPEIFLEVQTALETKMEKEQAARLKSVISENARDIYRDPKADIAGNPDGDITVVEFFDYNCGYCKRGLGDIVKLVESDPKVRVVFKELPILSKGSEEASRVALAAGQQGKYWELHQAMLNAKGVLNEATALQLATKLGLDIDKLKKDMNSPEVLAELAKAEELAKKLGVNGTPHFLVGDRAIPGAPGDLFEQLTAHVGELRKEGCSYC</sequence>
<keyword evidence="4" id="KW-0676">Redox-active center</keyword>
<dbReference type="RefSeq" id="WP_068460610.1">
    <property type="nucleotide sequence ID" value="NZ_JAEFBX010000001.1"/>
</dbReference>
<dbReference type="PANTHER" id="PTHR13887:SF14">
    <property type="entry name" value="DISULFIDE BOND FORMATION PROTEIN D"/>
    <property type="match status" value="1"/>
</dbReference>
<evidence type="ECO:0000256" key="1">
    <source>
        <dbReference type="ARBA" id="ARBA00022729"/>
    </source>
</evidence>
<dbReference type="Proteomes" id="UP000059074">
    <property type="component" value="Unassembled WGS sequence"/>
</dbReference>
<dbReference type="SUPFAM" id="SSF52833">
    <property type="entry name" value="Thioredoxin-like"/>
    <property type="match status" value="1"/>
</dbReference>
<dbReference type="PATRIC" id="fig|121290.4.peg.3152"/>
<accession>A0A109BJI7</accession>
<dbReference type="PROSITE" id="PS51352">
    <property type="entry name" value="THIOREDOXIN_2"/>
    <property type="match status" value="1"/>
</dbReference>
<dbReference type="InterPro" id="IPR036249">
    <property type="entry name" value="Thioredoxin-like_sf"/>
</dbReference>
<dbReference type="PANTHER" id="PTHR13887">
    <property type="entry name" value="GLUTATHIONE S-TRANSFERASE KAPPA"/>
    <property type="match status" value="1"/>
</dbReference>
<protein>
    <submittedName>
        <fullName evidence="6">Protein-disulfide isomerase</fullName>
    </submittedName>
</protein>
<proteinExistence type="predicted"/>
<dbReference type="STRING" id="121290.APY04_1190"/>
<feature type="domain" description="Thioredoxin" evidence="5">
    <location>
        <begin position="37"/>
        <end position="279"/>
    </location>
</feature>
<dbReference type="InterPro" id="IPR001853">
    <property type="entry name" value="DSBA-like_thioredoxin_dom"/>
</dbReference>
<keyword evidence="6" id="KW-0413">Isomerase</keyword>
<evidence type="ECO:0000256" key="3">
    <source>
        <dbReference type="ARBA" id="ARBA00023157"/>
    </source>
</evidence>
<dbReference type="AlphaFoldDB" id="A0A109BJI7"/>
<dbReference type="InterPro" id="IPR041205">
    <property type="entry name" value="ScsC_N"/>
</dbReference>
<comment type="caution">
    <text evidence="6">The sequence shown here is derived from an EMBL/GenBank/DDBJ whole genome shotgun (WGS) entry which is preliminary data.</text>
</comment>
<dbReference type="GO" id="GO:0015036">
    <property type="term" value="F:disulfide oxidoreductase activity"/>
    <property type="evidence" value="ECO:0007669"/>
    <property type="project" value="UniProtKB-ARBA"/>
</dbReference>
<dbReference type="GO" id="GO:0016853">
    <property type="term" value="F:isomerase activity"/>
    <property type="evidence" value="ECO:0007669"/>
    <property type="project" value="UniProtKB-KW"/>
</dbReference>
<dbReference type="OrthoDB" id="9780147at2"/>
<evidence type="ECO:0000256" key="4">
    <source>
        <dbReference type="ARBA" id="ARBA00023284"/>
    </source>
</evidence>
<gene>
    <name evidence="6" type="ORF">APY04_1190</name>
</gene>
<keyword evidence="3" id="KW-1015">Disulfide bond</keyword>
<keyword evidence="1" id="KW-0732">Signal</keyword>
<keyword evidence="2" id="KW-0560">Oxidoreductase</keyword>